<protein>
    <submittedName>
        <fullName evidence="1">Uncharacterized protein</fullName>
    </submittedName>
</protein>
<dbReference type="KEGG" id="mab:MAB_1730"/>
<keyword evidence="2" id="KW-1185">Reference proteome</keyword>
<dbReference type="AlphaFoldDB" id="B1MNB4"/>
<gene>
    <name evidence="1" type="ordered locus">MAB_1730</name>
</gene>
<sequence length="111" mass="11869">MSGPPGIARISALGCSTGSEDRIDKVIRAAHKALAESGVSMSPRKVSKIVRRFGMNARKRGVSFHEYLSAEANLSPAQQRYLAANPDLQIVIAYADPTGETAVNNVMRGRG</sequence>
<dbReference type="Proteomes" id="UP000007137">
    <property type="component" value="Chromosome"/>
</dbReference>
<dbReference type="EMBL" id="CU458896">
    <property type="protein sequence ID" value="CAM61815.1"/>
    <property type="molecule type" value="Genomic_DNA"/>
</dbReference>
<name>B1MNB4_MYCA9</name>
<organism evidence="1 2">
    <name type="scientific">Mycobacteroides abscessus (strain ATCC 19977 / DSM 44196 / CCUG 20993 / CIP 104536 / JCM 13569 / NCTC 13031 / TMC 1543 / L948)</name>
    <name type="common">Mycobacterium abscessus</name>
    <dbReference type="NCBI Taxonomy" id="561007"/>
    <lineage>
        <taxon>Bacteria</taxon>
        <taxon>Bacillati</taxon>
        <taxon>Actinomycetota</taxon>
        <taxon>Actinomycetes</taxon>
        <taxon>Mycobacteriales</taxon>
        <taxon>Mycobacteriaceae</taxon>
        <taxon>Mycobacteroides</taxon>
        <taxon>Mycobacteroides abscessus</taxon>
    </lineage>
</organism>
<proteinExistence type="predicted"/>
<evidence type="ECO:0000313" key="2">
    <source>
        <dbReference type="Proteomes" id="UP000007137"/>
    </source>
</evidence>
<evidence type="ECO:0000313" key="1">
    <source>
        <dbReference type="EMBL" id="CAM61815.1"/>
    </source>
</evidence>
<dbReference type="GeneID" id="93378682"/>
<accession>B1MNB4</accession>
<reference evidence="1 2" key="1">
    <citation type="journal article" date="2009" name="PLoS ONE">
        <title>Non mycobacterial virulence genes in the genome of the emerging pathogen Mycobacterium abscessus.</title>
        <authorList>
            <person name="Ripoll F."/>
            <person name="Pasek S."/>
            <person name="Schenowitz C."/>
            <person name="Dossat C."/>
            <person name="Barbe V."/>
            <person name="Rottman M."/>
            <person name="Macheras E."/>
            <person name="Heym B."/>
            <person name="Herrmann J.L."/>
            <person name="Daffe M."/>
            <person name="Brosch R."/>
            <person name="Risler J.L."/>
            <person name="Gaillard J.L."/>
        </authorList>
    </citation>
    <scope>NUCLEOTIDE SEQUENCE [LARGE SCALE GENOMIC DNA]</scope>
    <source>
        <strain evidence="2">ATCC 19977 / DSM 44196 / CCUG 20993 / CIP 104536 / JCM 13569 / NCTC 13031 / TMC 1543 / L948</strain>
    </source>
</reference>
<dbReference type="RefSeq" id="WP_005110238.1">
    <property type="nucleotide sequence ID" value="NC_010397.1"/>
</dbReference>